<proteinExistence type="predicted"/>
<reference evidence="2" key="1">
    <citation type="submission" date="2019-05" db="EMBL/GenBank/DDBJ databases">
        <title>The de novo reference genome and transcriptome assemblies of the wild tomato species Solanum chilense.</title>
        <authorList>
            <person name="Stam R."/>
            <person name="Nosenko T."/>
            <person name="Hoerger A.C."/>
            <person name="Stephan W."/>
            <person name="Seidel M.A."/>
            <person name="Kuhn J.M.M."/>
            <person name="Haberer G."/>
            <person name="Tellier A."/>
        </authorList>
    </citation>
    <scope>NUCLEOTIDE SEQUENCE</scope>
    <source>
        <tissue evidence="2">Mature leaves</tissue>
    </source>
</reference>
<dbReference type="AlphaFoldDB" id="A0A6N2BNY4"/>
<feature type="non-terminal residue" evidence="2">
    <location>
        <position position="1"/>
    </location>
</feature>
<feature type="compositionally biased region" description="Low complexity" evidence="1">
    <location>
        <begin position="26"/>
        <end position="35"/>
    </location>
</feature>
<evidence type="ECO:0000313" key="2">
    <source>
        <dbReference type="EMBL" id="TMW95390.1"/>
    </source>
</evidence>
<comment type="caution">
    <text evidence="2">The sequence shown here is derived from an EMBL/GenBank/DDBJ whole genome shotgun (WGS) entry which is preliminary data.</text>
</comment>
<sequence>KVKDKIKSLDLEDNIKNSLYKILLNSSSENSSPNNSDREESSTSEDLKLLHEEDYISSTEEECMFFQIGQPCDKDKDEFYQLYSQFKDLDINVISNENWIEMLRKIDNPTLRS</sequence>
<gene>
    <name evidence="2" type="ORF">EJD97_008961</name>
</gene>
<accession>A0A6N2BNY4</accession>
<dbReference type="EMBL" id="RXGB01002362">
    <property type="protein sequence ID" value="TMW95390.1"/>
    <property type="molecule type" value="Genomic_DNA"/>
</dbReference>
<feature type="region of interest" description="Disordered" evidence="1">
    <location>
        <begin position="26"/>
        <end position="46"/>
    </location>
</feature>
<feature type="compositionally biased region" description="Basic and acidic residues" evidence="1">
    <location>
        <begin position="36"/>
        <end position="46"/>
    </location>
</feature>
<organism evidence="2">
    <name type="scientific">Solanum chilense</name>
    <name type="common">Tomato</name>
    <name type="synonym">Lycopersicon chilense</name>
    <dbReference type="NCBI Taxonomy" id="4083"/>
    <lineage>
        <taxon>Eukaryota</taxon>
        <taxon>Viridiplantae</taxon>
        <taxon>Streptophyta</taxon>
        <taxon>Embryophyta</taxon>
        <taxon>Tracheophyta</taxon>
        <taxon>Spermatophyta</taxon>
        <taxon>Magnoliopsida</taxon>
        <taxon>eudicotyledons</taxon>
        <taxon>Gunneridae</taxon>
        <taxon>Pentapetalae</taxon>
        <taxon>asterids</taxon>
        <taxon>lamiids</taxon>
        <taxon>Solanales</taxon>
        <taxon>Solanaceae</taxon>
        <taxon>Solanoideae</taxon>
        <taxon>Solaneae</taxon>
        <taxon>Solanum</taxon>
        <taxon>Solanum subgen. Lycopersicon</taxon>
    </lineage>
</organism>
<feature type="non-terminal residue" evidence="2">
    <location>
        <position position="113"/>
    </location>
</feature>
<evidence type="ECO:0000256" key="1">
    <source>
        <dbReference type="SAM" id="MobiDB-lite"/>
    </source>
</evidence>
<protein>
    <submittedName>
        <fullName evidence="2">Uncharacterized protein</fullName>
    </submittedName>
</protein>
<name>A0A6N2BNY4_SOLCI</name>